<organism evidence="1 2">
    <name type="scientific">Bizionia arctica</name>
    <dbReference type="NCBI Taxonomy" id="1495645"/>
    <lineage>
        <taxon>Bacteria</taxon>
        <taxon>Pseudomonadati</taxon>
        <taxon>Bacteroidota</taxon>
        <taxon>Flavobacteriia</taxon>
        <taxon>Flavobacteriales</taxon>
        <taxon>Flavobacteriaceae</taxon>
        <taxon>Bizionia</taxon>
    </lineage>
</organism>
<keyword evidence="2" id="KW-1185">Reference proteome</keyword>
<name>A0A917LND4_9FLAO</name>
<dbReference type="EMBL" id="BMFQ01000002">
    <property type="protein sequence ID" value="GGG47445.1"/>
    <property type="molecule type" value="Genomic_DNA"/>
</dbReference>
<reference evidence="1" key="2">
    <citation type="submission" date="2020-09" db="EMBL/GenBank/DDBJ databases">
        <authorList>
            <person name="Sun Q."/>
            <person name="Zhou Y."/>
        </authorList>
    </citation>
    <scope>NUCLEOTIDE SEQUENCE</scope>
    <source>
        <strain evidence="1">CGMCC 1.12751</strain>
    </source>
</reference>
<sequence length="277" mass="30378">MPNHLVINLIIMARNNSFVKLDGTLDGLTFYRKNGENLVKTQSRISKKRIMSDPAFKRTRENMMEFSGASNAGKALRDGFANTIKLMGDPYLSSRISGIMRRIISVGAGKRGEREIDVVSMRDMFKGLELNKILPFRTIFYAPYSLPTISASRNVVDWTVVDFATDQFISAPLGATHFKLVLAAGYVSNYQYNPAMRGYEPVDDTVNSLGGTAYSSYIPLGNLVGSDTVLQVDLTSLGVIPASSAIFTGIGIIFYQEINGDLYELAQANAMMIPVAG</sequence>
<comment type="caution">
    <text evidence="1">The sequence shown here is derived from an EMBL/GenBank/DDBJ whole genome shotgun (WGS) entry which is preliminary data.</text>
</comment>
<protein>
    <submittedName>
        <fullName evidence="1">Uncharacterized protein</fullName>
    </submittedName>
</protein>
<evidence type="ECO:0000313" key="2">
    <source>
        <dbReference type="Proteomes" id="UP000625976"/>
    </source>
</evidence>
<proteinExistence type="predicted"/>
<accession>A0A917LND4</accession>
<gene>
    <name evidence="1" type="ORF">GCM10010976_18590</name>
</gene>
<dbReference type="Proteomes" id="UP000625976">
    <property type="component" value="Unassembled WGS sequence"/>
</dbReference>
<evidence type="ECO:0000313" key="1">
    <source>
        <dbReference type="EMBL" id="GGG47445.1"/>
    </source>
</evidence>
<dbReference type="AlphaFoldDB" id="A0A917LND4"/>
<reference evidence="1" key="1">
    <citation type="journal article" date="2014" name="Int. J. Syst. Evol. Microbiol.">
        <title>Complete genome sequence of Corynebacterium casei LMG S-19264T (=DSM 44701T), isolated from a smear-ripened cheese.</title>
        <authorList>
            <consortium name="US DOE Joint Genome Institute (JGI-PGF)"/>
            <person name="Walter F."/>
            <person name="Albersmeier A."/>
            <person name="Kalinowski J."/>
            <person name="Ruckert C."/>
        </authorList>
    </citation>
    <scope>NUCLEOTIDE SEQUENCE</scope>
    <source>
        <strain evidence="1">CGMCC 1.12751</strain>
    </source>
</reference>